<dbReference type="Gene3D" id="1.10.1580.10">
    <property type="match status" value="1"/>
</dbReference>
<feature type="binding site" evidence="4">
    <location>
        <position position="168"/>
    </location>
    <ligand>
        <name>GTP</name>
        <dbReference type="ChEBI" id="CHEBI:37565"/>
    </ligand>
</feature>
<evidence type="ECO:0000313" key="8">
    <source>
        <dbReference type="Proteomes" id="UP000501602"/>
    </source>
</evidence>
<dbReference type="RefSeq" id="WP_168659420.1">
    <property type="nucleotide sequence ID" value="NZ_CP051180.1"/>
</dbReference>
<dbReference type="EMBL" id="CP051180">
    <property type="protein sequence ID" value="QIZ76160.1"/>
    <property type="molecule type" value="Genomic_DNA"/>
</dbReference>
<reference evidence="7 8" key="1">
    <citation type="submission" date="2020-04" db="EMBL/GenBank/DDBJ databases">
        <title>Ferrimonas sp. S7 isolated from sea water.</title>
        <authorList>
            <person name="Bae S.S."/>
            <person name="Baek K."/>
        </authorList>
    </citation>
    <scope>NUCLEOTIDE SEQUENCE [LARGE SCALE GENOMIC DNA]</scope>
    <source>
        <strain evidence="7 8">S7</strain>
    </source>
</reference>
<proteinExistence type="inferred from homology"/>
<feature type="compositionally biased region" description="Basic and acidic residues" evidence="5">
    <location>
        <begin position="283"/>
        <end position="303"/>
    </location>
</feature>
<feature type="domain" description="CP-type G" evidence="6">
    <location>
        <begin position="14"/>
        <end position="172"/>
    </location>
</feature>
<dbReference type="InterPro" id="IPR027417">
    <property type="entry name" value="P-loop_NTPase"/>
</dbReference>
<dbReference type="InterPro" id="IPR016478">
    <property type="entry name" value="GTPase_MTG1"/>
</dbReference>
<dbReference type="KEGG" id="fes:HER31_04180"/>
<evidence type="ECO:0000256" key="1">
    <source>
        <dbReference type="ARBA" id="ARBA00022741"/>
    </source>
</evidence>
<comment type="subcellular location">
    <subcellularLocation>
        <location evidence="3">Cytoplasm</location>
    </subcellularLocation>
</comment>
<dbReference type="PANTHER" id="PTHR45782">
    <property type="entry name" value="MITOCHONDRIAL RIBOSOME-ASSOCIATED GTPASE 1"/>
    <property type="match status" value="1"/>
</dbReference>
<dbReference type="InterPro" id="IPR006073">
    <property type="entry name" value="GTP-bd"/>
</dbReference>
<feature type="binding site" evidence="4">
    <location>
        <begin position="124"/>
        <end position="129"/>
    </location>
    <ligand>
        <name>GTP</name>
        <dbReference type="ChEBI" id="CHEBI:37565"/>
    </ligand>
</feature>
<dbReference type="Proteomes" id="UP000501602">
    <property type="component" value="Chromosome"/>
</dbReference>
<dbReference type="Pfam" id="PF01926">
    <property type="entry name" value="MMR_HSR1"/>
    <property type="match status" value="1"/>
</dbReference>
<gene>
    <name evidence="7" type="primary">ylqF</name>
    <name evidence="7" type="ORF">HER31_04180</name>
</gene>
<dbReference type="SUPFAM" id="SSF52540">
    <property type="entry name" value="P-loop containing nucleoside triphosphate hydrolases"/>
    <property type="match status" value="1"/>
</dbReference>
<dbReference type="FunFam" id="3.40.50.300:FF:000590">
    <property type="entry name" value="Ribosome biogenesis GTPase A"/>
    <property type="match status" value="1"/>
</dbReference>
<keyword evidence="1 3" id="KW-0547">Nucleotide-binding</keyword>
<evidence type="ECO:0000256" key="5">
    <source>
        <dbReference type="SAM" id="MobiDB-lite"/>
    </source>
</evidence>
<dbReference type="NCBIfam" id="TIGR03596">
    <property type="entry name" value="GTPase_YlqF"/>
    <property type="match status" value="1"/>
</dbReference>
<organism evidence="7 8">
    <name type="scientific">Ferrimonas lipolytica</name>
    <dbReference type="NCBI Taxonomy" id="2724191"/>
    <lineage>
        <taxon>Bacteria</taxon>
        <taxon>Pseudomonadati</taxon>
        <taxon>Pseudomonadota</taxon>
        <taxon>Gammaproteobacteria</taxon>
        <taxon>Alteromonadales</taxon>
        <taxon>Ferrimonadaceae</taxon>
        <taxon>Ferrimonas</taxon>
    </lineage>
</organism>
<feature type="binding site" evidence="4">
    <location>
        <begin position="58"/>
        <end position="61"/>
    </location>
    <ligand>
        <name>GTP</name>
        <dbReference type="ChEBI" id="CHEBI:37565"/>
    </ligand>
</feature>
<feature type="region of interest" description="Disordered" evidence="5">
    <location>
        <begin position="280"/>
        <end position="309"/>
    </location>
</feature>
<keyword evidence="8" id="KW-1185">Reference proteome</keyword>
<evidence type="ECO:0000256" key="3">
    <source>
        <dbReference type="PIRNR" id="PIRNR006230"/>
    </source>
</evidence>
<comment type="function">
    <text evidence="3">Required for a late step of 50S ribosomal subunit assembly. Has GTPase activity.</text>
</comment>
<keyword evidence="2 3" id="KW-0342">GTP-binding</keyword>
<dbReference type="Gene3D" id="3.40.50.300">
    <property type="entry name" value="P-loop containing nucleotide triphosphate hydrolases"/>
    <property type="match status" value="1"/>
</dbReference>
<dbReference type="GO" id="GO:0006412">
    <property type="term" value="P:translation"/>
    <property type="evidence" value="ECO:0007669"/>
    <property type="project" value="TreeGrafter"/>
</dbReference>
<dbReference type="PANTHER" id="PTHR45782:SF4">
    <property type="entry name" value="MITOCHONDRIAL RIBOSOME-ASSOCIATED GTPASE 1"/>
    <property type="match status" value="1"/>
</dbReference>
<evidence type="ECO:0000256" key="2">
    <source>
        <dbReference type="ARBA" id="ARBA00023134"/>
    </source>
</evidence>
<accession>A0A6H1UC53</accession>
<dbReference type="GO" id="GO:0005737">
    <property type="term" value="C:cytoplasm"/>
    <property type="evidence" value="ECO:0007669"/>
    <property type="project" value="UniProtKB-SubCell"/>
</dbReference>
<dbReference type="AlphaFoldDB" id="A0A6H1UC53"/>
<keyword evidence="3" id="KW-0963">Cytoplasm</keyword>
<dbReference type="PROSITE" id="PS51721">
    <property type="entry name" value="G_CP"/>
    <property type="match status" value="1"/>
</dbReference>
<evidence type="ECO:0000256" key="4">
    <source>
        <dbReference type="PIRSR" id="PIRSR006230-1"/>
    </source>
</evidence>
<name>A0A6H1UC53_9GAMM</name>
<dbReference type="InterPro" id="IPR030378">
    <property type="entry name" value="G_CP_dom"/>
</dbReference>
<comment type="similarity">
    <text evidence="3">Belongs to the TRAFAC class YlqF/YawG GTPase family. MTG1 subfamily.</text>
</comment>
<protein>
    <recommendedName>
        <fullName evidence="3">Ribosome biogenesis GTPase A</fullName>
    </recommendedName>
</protein>
<dbReference type="PIRSF" id="PIRSF006230">
    <property type="entry name" value="MG442"/>
    <property type="match status" value="1"/>
</dbReference>
<dbReference type="GO" id="GO:0005525">
    <property type="term" value="F:GTP binding"/>
    <property type="evidence" value="ECO:0007669"/>
    <property type="project" value="UniProtKB-KW"/>
</dbReference>
<sequence length="309" mass="35180">MAIQWFPGHMNKARREIKEVMPQMDVIIEVLDARVPYSSENPMVAQLRRDKPVIKVFNKADLADPLLTEQWMAYLEQQRGVKTLALDTDKAGHVHKISELCKKLVPNKVGNDKQIKAMIMGIPNVGKSTLINTMAKRIVAKTGNEPAVTKAQQRIKLEEGIMLYDTPGMLWPKLENEHYGFRLAAIAAVRDTVVDYSELGSYVSEYLLAAYPERLEERYKLDELPQTDWEFMEAAGKKRGCVRGGGRVDLERFGAILINELRDGTLGGITLETPAMMEVEEAELQKKREREEAAKQAKEEEKANRRKRR</sequence>
<evidence type="ECO:0000313" key="7">
    <source>
        <dbReference type="EMBL" id="QIZ76160.1"/>
    </source>
</evidence>
<evidence type="ECO:0000259" key="6">
    <source>
        <dbReference type="PROSITE" id="PS51721"/>
    </source>
</evidence>
<dbReference type="CDD" id="cd01856">
    <property type="entry name" value="YlqF"/>
    <property type="match status" value="1"/>
</dbReference>
<dbReference type="InterPro" id="IPR019991">
    <property type="entry name" value="GTP-bd_ribosome_bgen"/>
</dbReference>
<dbReference type="GO" id="GO:0003924">
    <property type="term" value="F:GTPase activity"/>
    <property type="evidence" value="ECO:0007669"/>
    <property type="project" value="TreeGrafter"/>
</dbReference>
<dbReference type="InterPro" id="IPR023179">
    <property type="entry name" value="GTP-bd_ortho_bundle_sf"/>
</dbReference>